<organism evidence="2 3">
    <name type="scientific">Pestalotiopsis fici (strain W106-1 / CGMCC3.15140)</name>
    <dbReference type="NCBI Taxonomy" id="1229662"/>
    <lineage>
        <taxon>Eukaryota</taxon>
        <taxon>Fungi</taxon>
        <taxon>Dikarya</taxon>
        <taxon>Ascomycota</taxon>
        <taxon>Pezizomycotina</taxon>
        <taxon>Sordariomycetes</taxon>
        <taxon>Xylariomycetidae</taxon>
        <taxon>Amphisphaeriales</taxon>
        <taxon>Sporocadaceae</taxon>
        <taxon>Pestalotiopsis</taxon>
    </lineage>
</organism>
<reference evidence="3" key="1">
    <citation type="journal article" date="2015" name="BMC Genomics">
        <title>Genomic and transcriptomic analysis of the endophytic fungus Pestalotiopsis fici reveals its lifestyle and high potential for synthesis of natural products.</title>
        <authorList>
            <person name="Wang X."/>
            <person name="Zhang X."/>
            <person name="Liu L."/>
            <person name="Xiang M."/>
            <person name="Wang W."/>
            <person name="Sun X."/>
            <person name="Che Y."/>
            <person name="Guo L."/>
            <person name="Liu G."/>
            <person name="Guo L."/>
            <person name="Wang C."/>
            <person name="Yin W.B."/>
            <person name="Stadler M."/>
            <person name="Zhang X."/>
            <person name="Liu X."/>
        </authorList>
    </citation>
    <scope>NUCLEOTIDE SEQUENCE [LARGE SCALE GENOMIC DNA]</scope>
    <source>
        <strain evidence="3">W106-1 / CGMCC3.15140</strain>
    </source>
</reference>
<feature type="region of interest" description="Disordered" evidence="1">
    <location>
        <begin position="1"/>
        <end position="25"/>
    </location>
</feature>
<keyword evidence="3" id="KW-1185">Reference proteome</keyword>
<dbReference type="HOGENOM" id="CLU_1806882_0_0_1"/>
<accession>W3WYJ5</accession>
<proteinExistence type="predicted"/>
<dbReference type="GeneID" id="19275036"/>
<dbReference type="RefSeq" id="XP_007836795.1">
    <property type="nucleotide sequence ID" value="XM_007838604.1"/>
</dbReference>
<gene>
    <name evidence="2" type="ORF">PFICI_10023</name>
</gene>
<feature type="compositionally biased region" description="Polar residues" evidence="1">
    <location>
        <begin position="1"/>
        <end position="10"/>
    </location>
</feature>
<name>W3WYJ5_PESFW</name>
<sequence length="143" mass="15709">MAEPSSTNNKSSKKRLASGSAAKSAPTDDDWIMIVQDEILHDEPENAPAYEVLLDTLVDNGYILMDEYKTVNTAKASGDDLREQPVVNYIMGTIQIGLRPNDAKQIVMESHSLILQVLAERSAKERGKRCDGKLKESDASSVD</sequence>
<evidence type="ECO:0000313" key="2">
    <source>
        <dbReference type="EMBL" id="ETS77961.1"/>
    </source>
</evidence>
<evidence type="ECO:0000256" key="1">
    <source>
        <dbReference type="SAM" id="MobiDB-lite"/>
    </source>
</evidence>
<dbReference type="Proteomes" id="UP000030651">
    <property type="component" value="Unassembled WGS sequence"/>
</dbReference>
<evidence type="ECO:0000313" key="3">
    <source>
        <dbReference type="Proteomes" id="UP000030651"/>
    </source>
</evidence>
<dbReference type="InParanoid" id="W3WYJ5"/>
<protein>
    <submittedName>
        <fullName evidence="2">Uncharacterized protein</fullName>
    </submittedName>
</protein>
<dbReference type="EMBL" id="KI912115">
    <property type="protein sequence ID" value="ETS77961.1"/>
    <property type="molecule type" value="Genomic_DNA"/>
</dbReference>
<dbReference type="KEGG" id="pfy:PFICI_10023"/>
<dbReference type="AlphaFoldDB" id="W3WYJ5"/>